<evidence type="ECO:0000313" key="1">
    <source>
        <dbReference type="EMBL" id="TQF13750.1"/>
    </source>
</evidence>
<reference evidence="1 2" key="1">
    <citation type="submission" date="2019-06" db="EMBL/GenBank/DDBJ databases">
        <authorList>
            <person name="Livingstone P."/>
            <person name="Whitworth D."/>
        </authorList>
    </citation>
    <scope>NUCLEOTIDE SEQUENCE [LARGE SCALE GENOMIC DNA]</scope>
    <source>
        <strain evidence="1 2">AM401</strain>
    </source>
</reference>
<dbReference type="NCBIfam" id="NF047353">
    <property type="entry name" value="tube_lmo2291"/>
    <property type="match status" value="1"/>
</dbReference>
<comment type="caution">
    <text evidence="1">The sequence shown here is derived from an EMBL/GenBank/DDBJ whole genome shotgun (WGS) entry which is preliminary data.</text>
</comment>
<keyword evidence="2" id="KW-1185">Reference proteome</keyword>
<dbReference type="InterPro" id="IPR011855">
    <property type="entry name" value="Phgtail_TP901_1"/>
</dbReference>
<organism evidence="1 2">
    <name type="scientific">Myxococcus llanfairpwllgwyngyllgogerychwyrndrobwllllantysiliogogogochensis</name>
    <dbReference type="NCBI Taxonomy" id="2590453"/>
    <lineage>
        <taxon>Bacteria</taxon>
        <taxon>Pseudomonadati</taxon>
        <taxon>Myxococcota</taxon>
        <taxon>Myxococcia</taxon>
        <taxon>Myxococcales</taxon>
        <taxon>Cystobacterineae</taxon>
        <taxon>Myxococcaceae</taxon>
        <taxon>Myxococcus</taxon>
    </lineage>
</organism>
<sequence length="142" mass="14768">MAETTAAYIDSLHLTATAATAPAEANRLDGFSEAPVSMTSDTVEGNYLGGGGWKRSIPTLKGFEISLSGHYFPADVSHQLLKSLFLSGATGYFSIVKDIAGAPGAVGVRYPIKVSSWEEGRTAADVLTIATTLVGQGAPVEF</sequence>
<dbReference type="AlphaFoldDB" id="A0A540WXT4"/>
<dbReference type="OrthoDB" id="5384078at2"/>
<dbReference type="Pfam" id="PF06199">
    <property type="entry name" value="Phage_tail_2"/>
    <property type="match status" value="1"/>
</dbReference>
<protein>
    <submittedName>
        <fullName evidence="1">Uncharacterized protein</fullName>
    </submittedName>
</protein>
<name>A0A540WXT4_9BACT</name>
<accession>A0A540WXT4</accession>
<dbReference type="Gene3D" id="4.10.410.40">
    <property type="match status" value="1"/>
</dbReference>
<gene>
    <name evidence="1" type="ORF">FJV41_22145</name>
</gene>
<proteinExistence type="predicted"/>
<dbReference type="RefSeq" id="WP_141644522.1">
    <property type="nucleotide sequence ID" value="NZ_VIFM01000089.1"/>
</dbReference>
<dbReference type="EMBL" id="VIFM01000089">
    <property type="protein sequence ID" value="TQF13750.1"/>
    <property type="molecule type" value="Genomic_DNA"/>
</dbReference>
<evidence type="ECO:0000313" key="2">
    <source>
        <dbReference type="Proteomes" id="UP000315369"/>
    </source>
</evidence>
<dbReference type="Proteomes" id="UP000315369">
    <property type="component" value="Unassembled WGS sequence"/>
</dbReference>